<gene>
    <name evidence="4" type="ORF">MC378_11750</name>
</gene>
<feature type="signal peptide" evidence="2">
    <location>
        <begin position="1"/>
        <end position="21"/>
    </location>
</feature>
<dbReference type="InterPro" id="IPR039329">
    <property type="entry name" value="SIAE"/>
</dbReference>
<dbReference type="InterPro" id="IPR005181">
    <property type="entry name" value="SASA"/>
</dbReference>
<keyword evidence="5" id="KW-1185">Reference proteome</keyword>
<evidence type="ECO:0000313" key="4">
    <source>
        <dbReference type="EMBL" id="MCI2229842.1"/>
    </source>
</evidence>
<evidence type="ECO:0000256" key="2">
    <source>
        <dbReference type="SAM" id="SignalP"/>
    </source>
</evidence>
<dbReference type="PROSITE" id="PS51257">
    <property type="entry name" value="PROKAR_LIPOPROTEIN"/>
    <property type="match status" value="1"/>
</dbReference>
<feature type="chain" id="PRO_5040757474" evidence="2">
    <location>
        <begin position="22"/>
        <end position="499"/>
    </location>
</feature>
<dbReference type="RefSeq" id="WP_242178951.1">
    <property type="nucleotide sequence ID" value="NZ_JAKQYM010000008.1"/>
</dbReference>
<organism evidence="4 5">
    <name type="scientific">Polaribacter marinus</name>
    <dbReference type="NCBI Taxonomy" id="2916838"/>
    <lineage>
        <taxon>Bacteria</taxon>
        <taxon>Pseudomonadati</taxon>
        <taxon>Bacteroidota</taxon>
        <taxon>Flavobacteriia</taxon>
        <taxon>Flavobacteriales</taxon>
        <taxon>Flavobacteriaceae</taxon>
    </lineage>
</organism>
<proteinExistence type="predicted"/>
<dbReference type="AlphaFoldDB" id="A0A9X2AK96"/>
<evidence type="ECO:0000313" key="5">
    <source>
        <dbReference type="Proteomes" id="UP001139369"/>
    </source>
</evidence>
<dbReference type="EMBL" id="JAKQYM010000008">
    <property type="protein sequence ID" value="MCI2229842.1"/>
    <property type="molecule type" value="Genomic_DNA"/>
</dbReference>
<dbReference type="SUPFAM" id="SSF52266">
    <property type="entry name" value="SGNH hydrolase"/>
    <property type="match status" value="1"/>
</dbReference>
<name>A0A9X2AK96_9FLAO</name>
<dbReference type="PANTHER" id="PTHR22901">
    <property type="entry name" value="SIALATE O-ACETYLESTERASE"/>
    <property type="match status" value="1"/>
</dbReference>
<protein>
    <submittedName>
        <fullName evidence="4">Sialate O-acetylesterase</fullName>
    </submittedName>
</protein>
<dbReference type="Proteomes" id="UP001139369">
    <property type="component" value="Unassembled WGS sequence"/>
</dbReference>
<keyword evidence="2" id="KW-0732">Signal</keyword>
<feature type="domain" description="Sialate O-acetylesterase" evidence="3">
    <location>
        <begin position="273"/>
        <end position="385"/>
    </location>
</feature>
<dbReference type="Pfam" id="PF03629">
    <property type="entry name" value="SASA"/>
    <property type="match status" value="1"/>
</dbReference>
<dbReference type="PANTHER" id="PTHR22901:SF0">
    <property type="entry name" value="SIALATE O-ACETYLESTERASE"/>
    <property type="match status" value="1"/>
</dbReference>
<dbReference type="GO" id="GO:0001681">
    <property type="term" value="F:sialate O-acetylesterase activity"/>
    <property type="evidence" value="ECO:0007669"/>
    <property type="project" value="InterPro"/>
</dbReference>
<evidence type="ECO:0000259" key="3">
    <source>
        <dbReference type="Pfam" id="PF03629"/>
    </source>
</evidence>
<sequence length="499" mass="57630">MNIKKLYFLVFLLFPLLFSCTKENLKVDAVFSDHMVLQRNHKIPVWGTVKPNTKIQAVFNGETLTTTSNGNGIWKVYFEAQKAGGPFQLEVSSGNQTIKFKDILVGEVWLASGQSNMHLDLKRTLNGEEVAQKANNANIRIYNMRPTYPTGKEGVHTLKELDKIQNNNYFNTKGWVKVTPENVLYFSAVAYYFAEKLQGKLNIPIGIIHNAVPGSPIESWLSKKVIEEDSEITNFVKERWADKDNEKDAMITVAKNQISLSKNEKQKHPWMPSYNYENGILPLKNVPFKGVIWYQGESNAERPKLYQKMFQKMVTLWRSDFNSNFPFYYTQLTSREDRAAWSEFRNAQRESLNEVPNTKMIVITDVGDKQDTHAKNKQPVGERLALLALGDTYHTVTDYESPMFDTITFSQNTYFLNFKGEFSSLKTKESRKIVGFEISYDNINFQKFEPIIQGKLLKFTMSEKHQKPIYIRYAWKPYTEANLISNKGLPVSTFRIKIE</sequence>
<evidence type="ECO:0000256" key="1">
    <source>
        <dbReference type="ARBA" id="ARBA00022801"/>
    </source>
</evidence>
<dbReference type="GO" id="GO:0005975">
    <property type="term" value="P:carbohydrate metabolic process"/>
    <property type="evidence" value="ECO:0007669"/>
    <property type="project" value="TreeGrafter"/>
</dbReference>
<comment type="caution">
    <text evidence="4">The sequence shown here is derived from an EMBL/GenBank/DDBJ whole genome shotgun (WGS) entry which is preliminary data.</text>
</comment>
<keyword evidence="1" id="KW-0378">Hydrolase</keyword>
<reference evidence="4" key="1">
    <citation type="submission" date="2022-02" db="EMBL/GenBank/DDBJ databases">
        <title>Polaribacter sp. MSW13, isolated from seawater.</title>
        <authorList>
            <person name="Kristyanto S."/>
            <person name="Jung J."/>
            <person name="Jeon C.O."/>
        </authorList>
    </citation>
    <scope>NUCLEOTIDE SEQUENCE</scope>
    <source>
        <strain evidence="4">MSW13</strain>
    </source>
</reference>
<dbReference type="InterPro" id="IPR036514">
    <property type="entry name" value="SGNH_hydro_sf"/>
</dbReference>
<accession>A0A9X2AK96</accession>
<dbReference type="Gene3D" id="3.40.50.1110">
    <property type="entry name" value="SGNH hydrolase"/>
    <property type="match status" value="1"/>
</dbReference>